<dbReference type="AlphaFoldDB" id="A0A3M7QMD0"/>
<organism evidence="1 2">
    <name type="scientific">Brachionus plicatilis</name>
    <name type="common">Marine rotifer</name>
    <name type="synonym">Brachionus muelleri</name>
    <dbReference type="NCBI Taxonomy" id="10195"/>
    <lineage>
        <taxon>Eukaryota</taxon>
        <taxon>Metazoa</taxon>
        <taxon>Spiralia</taxon>
        <taxon>Gnathifera</taxon>
        <taxon>Rotifera</taxon>
        <taxon>Eurotatoria</taxon>
        <taxon>Monogononta</taxon>
        <taxon>Pseudotrocha</taxon>
        <taxon>Ploima</taxon>
        <taxon>Brachionidae</taxon>
        <taxon>Brachionus</taxon>
    </lineage>
</organism>
<proteinExistence type="predicted"/>
<gene>
    <name evidence="1" type="ORF">BpHYR1_035676</name>
</gene>
<evidence type="ECO:0000313" key="2">
    <source>
        <dbReference type="Proteomes" id="UP000276133"/>
    </source>
</evidence>
<evidence type="ECO:0000313" key="1">
    <source>
        <dbReference type="EMBL" id="RNA12098.1"/>
    </source>
</evidence>
<sequence length="81" mass="9048">MFINCSVPIEDKFEFSILTTELAIPNIDHFCLANAMRSVHSLEVFLRIPVVFNENDRVCAGQIQAQAANLSGQQQNVNRGI</sequence>
<reference evidence="1 2" key="1">
    <citation type="journal article" date="2018" name="Sci. Rep.">
        <title>Genomic signatures of local adaptation to the degree of environmental predictability in rotifers.</title>
        <authorList>
            <person name="Franch-Gras L."/>
            <person name="Hahn C."/>
            <person name="Garcia-Roger E.M."/>
            <person name="Carmona M.J."/>
            <person name="Serra M."/>
            <person name="Gomez A."/>
        </authorList>
    </citation>
    <scope>NUCLEOTIDE SEQUENCE [LARGE SCALE GENOMIC DNA]</scope>
    <source>
        <strain evidence="1">HYR1</strain>
    </source>
</reference>
<dbReference type="Proteomes" id="UP000276133">
    <property type="component" value="Unassembled WGS sequence"/>
</dbReference>
<dbReference type="EMBL" id="REGN01005765">
    <property type="protein sequence ID" value="RNA12098.1"/>
    <property type="molecule type" value="Genomic_DNA"/>
</dbReference>
<keyword evidence="2" id="KW-1185">Reference proteome</keyword>
<comment type="caution">
    <text evidence="1">The sequence shown here is derived from an EMBL/GenBank/DDBJ whole genome shotgun (WGS) entry which is preliminary data.</text>
</comment>
<name>A0A3M7QMD0_BRAPC</name>
<accession>A0A3M7QMD0</accession>
<protein>
    <submittedName>
        <fullName evidence="1">Uncharacterized protein</fullName>
    </submittedName>
</protein>